<dbReference type="Pfam" id="PF25563">
    <property type="entry name" value="TPR_SYVN1_N"/>
    <property type="match status" value="1"/>
</dbReference>
<comment type="pathway">
    <text evidence="2">Protein modification; protein ubiquitination.</text>
</comment>
<keyword evidence="5" id="KW-0479">Metal-binding</keyword>
<keyword evidence="14" id="KW-1185">Reference proteome</keyword>
<dbReference type="PROSITE" id="PS50089">
    <property type="entry name" value="ZF_RING_2"/>
    <property type="match status" value="1"/>
</dbReference>
<feature type="transmembrane region" description="Helical" evidence="11">
    <location>
        <begin position="111"/>
        <end position="131"/>
    </location>
</feature>
<feature type="domain" description="RING-type" evidence="12">
    <location>
        <begin position="313"/>
        <end position="351"/>
    </location>
</feature>
<dbReference type="InterPro" id="IPR001841">
    <property type="entry name" value="Znf_RING"/>
</dbReference>
<dbReference type="EMBL" id="UZAM01008045">
    <property type="protein sequence ID" value="VDP02919.1"/>
    <property type="molecule type" value="Genomic_DNA"/>
</dbReference>
<gene>
    <name evidence="13" type="ORF">SBAD_LOCUS3964</name>
</gene>
<dbReference type="SMART" id="SM00184">
    <property type="entry name" value="RING"/>
    <property type="match status" value="1"/>
</dbReference>
<sequence>FQTVRYDENWEAEFHERIKQINISTETKGWLSGSVFAQIIYFLFSDQMYVWAVVNAICCSLFVLVRLVQTFIFGRLNTQEQMNFNSRLGNCMFYKFVFIFGILSVQYLDELLLWSVWFAFIGSLQLLTELASDRFKYITSATGSVSANVAKILALLFTVLLVSIALVLLSIVIGSKLGINTGAFLAAECLTLVFRSVHDIVRYLSHLYHVQSDNVWASRSAFMHYTDFVFELLVLFTDFLHHLHMLVWCNIFLSMASLMICVQLKHLYMEIRKNLRRHQNYMRVVRYINEESWRSFRYPLVSGEELRSRDEICAICWDQLDSARRLPCKHMFHNWCLRSWLEQETSCPTCRFSLAGRRSESRERVQTPGDESTVRFRRNHPVNHFFHFDGRRYARWLPSFSVEVTHNLGRNETFTSPDTSRHITNIAGVKQVSCMLLDNKTEWRGNCGSAVG</sequence>
<evidence type="ECO:0000256" key="6">
    <source>
        <dbReference type="ARBA" id="ARBA00022771"/>
    </source>
</evidence>
<dbReference type="Gene3D" id="3.30.40.10">
    <property type="entry name" value="Zinc/RING finger domain, C3HC4 (zinc finger)"/>
    <property type="match status" value="1"/>
</dbReference>
<feature type="transmembrane region" description="Helical" evidence="11">
    <location>
        <begin position="88"/>
        <end position="105"/>
    </location>
</feature>
<evidence type="ECO:0000256" key="5">
    <source>
        <dbReference type="ARBA" id="ARBA00022723"/>
    </source>
</evidence>
<evidence type="ECO:0000256" key="1">
    <source>
        <dbReference type="ARBA" id="ARBA00004141"/>
    </source>
</evidence>
<dbReference type="GO" id="GO:0070936">
    <property type="term" value="P:protein K48-linked ubiquitination"/>
    <property type="evidence" value="ECO:0007669"/>
    <property type="project" value="TreeGrafter"/>
</dbReference>
<keyword evidence="9 11" id="KW-0472">Membrane</keyword>
<evidence type="ECO:0000259" key="12">
    <source>
        <dbReference type="PROSITE" id="PS50089"/>
    </source>
</evidence>
<evidence type="ECO:0000256" key="4">
    <source>
        <dbReference type="ARBA" id="ARBA00022692"/>
    </source>
</evidence>
<dbReference type="GO" id="GO:0005829">
    <property type="term" value="C:cytosol"/>
    <property type="evidence" value="ECO:0007669"/>
    <property type="project" value="TreeGrafter"/>
</dbReference>
<dbReference type="WBParaSite" id="SBAD_0000414001-mRNA-1">
    <property type="protein sequence ID" value="SBAD_0000414001-mRNA-1"/>
    <property type="gene ID" value="SBAD_0000414001"/>
</dbReference>
<feature type="transmembrane region" description="Helical" evidence="11">
    <location>
        <begin position="50"/>
        <end position="68"/>
    </location>
</feature>
<protein>
    <submittedName>
        <fullName evidence="15">RING-type domain-containing protein</fullName>
    </submittedName>
</protein>
<evidence type="ECO:0000313" key="15">
    <source>
        <dbReference type="WBParaSite" id="SBAD_0000414001-mRNA-1"/>
    </source>
</evidence>
<evidence type="ECO:0000256" key="8">
    <source>
        <dbReference type="ARBA" id="ARBA00022989"/>
    </source>
</evidence>
<dbReference type="GO" id="GO:0005783">
    <property type="term" value="C:endoplasmic reticulum"/>
    <property type="evidence" value="ECO:0007669"/>
    <property type="project" value="TreeGrafter"/>
</dbReference>
<keyword evidence="7" id="KW-0862">Zinc</keyword>
<evidence type="ECO:0000256" key="2">
    <source>
        <dbReference type="ARBA" id="ARBA00004906"/>
    </source>
</evidence>
<keyword evidence="3" id="KW-0808">Transferase</keyword>
<proteinExistence type="predicted"/>
<dbReference type="GO" id="GO:0006511">
    <property type="term" value="P:ubiquitin-dependent protein catabolic process"/>
    <property type="evidence" value="ECO:0007669"/>
    <property type="project" value="TreeGrafter"/>
</dbReference>
<feature type="transmembrane region" description="Helical" evidence="11">
    <location>
        <begin position="245"/>
        <end position="268"/>
    </location>
</feature>
<evidence type="ECO:0000313" key="14">
    <source>
        <dbReference type="Proteomes" id="UP000270296"/>
    </source>
</evidence>
<evidence type="ECO:0000256" key="11">
    <source>
        <dbReference type="SAM" id="Phobius"/>
    </source>
</evidence>
<dbReference type="PANTHER" id="PTHR15067:SF5">
    <property type="entry name" value="E3 UBIQUITIN-PROTEIN LIGASE AMFR"/>
    <property type="match status" value="1"/>
</dbReference>
<dbReference type="InterPro" id="IPR013083">
    <property type="entry name" value="Znf_RING/FYVE/PHD"/>
</dbReference>
<dbReference type="AlphaFoldDB" id="A0A183IK18"/>
<evidence type="ECO:0000256" key="9">
    <source>
        <dbReference type="ARBA" id="ARBA00023136"/>
    </source>
</evidence>
<keyword evidence="6 10" id="KW-0863">Zinc-finger</keyword>
<keyword evidence="8 11" id="KW-1133">Transmembrane helix</keyword>
<dbReference type="GO" id="GO:0008270">
    <property type="term" value="F:zinc ion binding"/>
    <property type="evidence" value="ECO:0007669"/>
    <property type="project" value="UniProtKB-KW"/>
</dbReference>
<evidence type="ECO:0000256" key="7">
    <source>
        <dbReference type="ARBA" id="ARBA00022833"/>
    </source>
</evidence>
<dbReference type="Pfam" id="PF13639">
    <property type="entry name" value="zf-RING_2"/>
    <property type="match status" value="1"/>
</dbReference>
<feature type="transmembrane region" description="Helical" evidence="11">
    <location>
        <begin position="152"/>
        <end position="173"/>
    </location>
</feature>
<dbReference type="GO" id="GO:0030968">
    <property type="term" value="P:endoplasmic reticulum unfolded protein response"/>
    <property type="evidence" value="ECO:0007669"/>
    <property type="project" value="TreeGrafter"/>
</dbReference>
<reference evidence="13 14" key="2">
    <citation type="submission" date="2018-11" db="EMBL/GenBank/DDBJ databases">
        <authorList>
            <consortium name="Pathogen Informatics"/>
        </authorList>
    </citation>
    <scope>NUCLEOTIDE SEQUENCE [LARGE SCALE GENOMIC DNA]</scope>
</reference>
<evidence type="ECO:0000313" key="13">
    <source>
        <dbReference type="EMBL" id="VDP02919.1"/>
    </source>
</evidence>
<dbReference type="SUPFAM" id="SSF57850">
    <property type="entry name" value="RING/U-box"/>
    <property type="match status" value="1"/>
</dbReference>
<dbReference type="OrthoDB" id="3824970at2759"/>
<reference evidence="15" key="1">
    <citation type="submission" date="2016-06" db="UniProtKB">
        <authorList>
            <consortium name="WormBaseParasite"/>
        </authorList>
    </citation>
    <scope>IDENTIFICATION</scope>
</reference>
<comment type="subcellular location">
    <subcellularLocation>
        <location evidence="1">Membrane</location>
        <topology evidence="1">Multi-pass membrane protein</topology>
    </subcellularLocation>
</comment>
<organism evidence="15">
    <name type="scientific">Soboliphyme baturini</name>
    <dbReference type="NCBI Taxonomy" id="241478"/>
    <lineage>
        <taxon>Eukaryota</taxon>
        <taxon>Metazoa</taxon>
        <taxon>Ecdysozoa</taxon>
        <taxon>Nematoda</taxon>
        <taxon>Enoplea</taxon>
        <taxon>Dorylaimia</taxon>
        <taxon>Dioctophymatida</taxon>
        <taxon>Dioctophymatoidea</taxon>
        <taxon>Soboliphymatidae</taxon>
        <taxon>Soboliphyme</taxon>
    </lineage>
</organism>
<dbReference type="CDD" id="cd16455">
    <property type="entry name" value="RING-H2_AMFR"/>
    <property type="match status" value="1"/>
</dbReference>
<name>A0A183IK18_9BILA</name>
<evidence type="ECO:0000256" key="3">
    <source>
        <dbReference type="ARBA" id="ARBA00022679"/>
    </source>
</evidence>
<dbReference type="PANTHER" id="PTHR15067">
    <property type="entry name" value="E3 UBIQUITIN-PROTEIN LIGASE RNF8"/>
    <property type="match status" value="1"/>
</dbReference>
<dbReference type="GO" id="GO:0061630">
    <property type="term" value="F:ubiquitin protein ligase activity"/>
    <property type="evidence" value="ECO:0007669"/>
    <property type="project" value="TreeGrafter"/>
</dbReference>
<evidence type="ECO:0000256" key="10">
    <source>
        <dbReference type="PROSITE-ProRule" id="PRU00175"/>
    </source>
</evidence>
<dbReference type="InterPro" id="IPR057992">
    <property type="entry name" value="TPR_SYVN1_N"/>
</dbReference>
<dbReference type="GO" id="GO:0000151">
    <property type="term" value="C:ubiquitin ligase complex"/>
    <property type="evidence" value="ECO:0007669"/>
    <property type="project" value="TreeGrafter"/>
</dbReference>
<dbReference type="Proteomes" id="UP000270296">
    <property type="component" value="Unassembled WGS sequence"/>
</dbReference>
<keyword evidence="4 11" id="KW-0812">Transmembrane</keyword>
<accession>A0A183IK18</accession>